<name>A0A9W7TDF4_TRIRA</name>
<evidence type="ECO:0000313" key="2">
    <source>
        <dbReference type="Proteomes" id="UP001059041"/>
    </source>
</evidence>
<organism evidence="1 2">
    <name type="scientific">Triplophysa rosa</name>
    <name type="common">Cave loach</name>
    <dbReference type="NCBI Taxonomy" id="992332"/>
    <lineage>
        <taxon>Eukaryota</taxon>
        <taxon>Metazoa</taxon>
        <taxon>Chordata</taxon>
        <taxon>Craniata</taxon>
        <taxon>Vertebrata</taxon>
        <taxon>Euteleostomi</taxon>
        <taxon>Actinopterygii</taxon>
        <taxon>Neopterygii</taxon>
        <taxon>Teleostei</taxon>
        <taxon>Ostariophysi</taxon>
        <taxon>Cypriniformes</taxon>
        <taxon>Nemacheilidae</taxon>
        <taxon>Triplophysa</taxon>
    </lineage>
</organism>
<dbReference type="EMBL" id="JAFHDT010000020">
    <property type="protein sequence ID" value="KAI7794924.1"/>
    <property type="molecule type" value="Genomic_DNA"/>
</dbReference>
<accession>A0A9W7TDF4</accession>
<proteinExistence type="predicted"/>
<dbReference type="Proteomes" id="UP001059041">
    <property type="component" value="Linkage Group LG20"/>
</dbReference>
<dbReference type="AlphaFoldDB" id="A0A9W7TDF4"/>
<protein>
    <submittedName>
        <fullName evidence="1">Uncharacterized protein</fullName>
    </submittedName>
</protein>
<sequence length="254" mass="28637">MYRCGEAETGSDRHMWTVGVCASSGGDGGNAAEDSGDTWQSRFIKILPTLLPPTLSQSHSLPPPPAPTEVDQLMIRPPAPNGAGLPAMKRRVQNCNGYGKVGVALLDSQSWNQLCRKLEILFIKRLLSEDCSRCADLCVEEENFRPQFPARDRKNDVRDEKRINKIHRVLIYDVCCHICSSSLRHTRSLLKSFSITSMLEMCLRAMHSSPPRDFMRKMVYYIQYHQKGTAASFCKKKKSNISVHCNTDNITVFL</sequence>
<reference evidence="1" key="1">
    <citation type="submission" date="2021-02" db="EMBL/GenBank/DDBJ databases">
        <title>Comparative genomics reveals that relaxation of natural selection precedes convergent phenotypic evolution of cavefish.</title>
        <authorList>
            <person name="Peng Z."/>
        </authorList>
    </citation>
    <scope>NUCLEOTIDE SEQUENCE</scope>
    <source>
        <tissue evidence="1">Muscle</tissue>
    </source>
</reference>
<keyword evidence="2" id="KW-1185">Reference proteome</keyword>
<gene>
    <name evidence="1" type="ORF">IRJ41_004421</name>
</gene>
<comment type="caution">
    <text evidence="1">The sequence shown here is derived from an EMBL/GenBank/DDBJ whole genome shotgun (WGS) entry which is preliminary data.</text>
</comment>
<evidence type="ECO:0000313" key="1">
    <source>
        <dbReference type="EMBL" id="KAI7794924.1"/>
    </source>
</evidence>